<accession>A0ABW6PNF9</accession>
<proteinExistence type="predicted"/>
<dbReference type="Proteomes" id="UP001601444">
    <property type="component" value="Unassembled WGS sequence"/>
</dbReference>
<organism evidence="1 2">
    <name type="scientific">Nocardia thailandica</name>
    <dbReference type="NCBI Taxonomy" id="257275"/>
    <lineage>
        <taxon>Bacteria</taxon>
        <taxon>Bacillati</taxon>
        <taxon>Actinomycetota</taxon>
        <taxon>Actinomycetes</taxon>
        <taxon>Mycobacteriales</taxon>
        <taxon>Nocardiaceae</taxon>
        <taxon>Nocardia</taxon>
    </lineage>
</organism>
<gene>
    <name evidence="1" type="ORF">ACFYTF_13985</name>
</gene>
<sequence>MSDPHHPDEVSFRGVHAMAGSAADFLAEVITRTIANLFSSISAG</sequence>
<keyword evidence="2" id="KW-1185">Reference proteome</keyword>
<evidence type="ECO:0000313" key="1">
    <source>
        <dbReference type="EMBL" id="MFF0543937.1"/>
    </source>
</evidence>
<reference evidence="1 2" key="1">
    <citation type="submission" date="2024-10" db="EMBL/GenBank/DDBJ databases">
        <title>The Natural Products Discovery Center: Release of the First 8490 Sequenced Strains for Exploring Actinobacteria Biosynthetic Diversity.</title>
        <authorList>
            <person name="Kalkreuter E."/>
            <person name="Kautsar S.A."/>
            <person name="Yang D."/>
            <person name="Bader C.D."/>
            <person name="Teijaro C.N."/>
            <person name="Fluegel L."/>
            <person name="Davis C.M."/>
            <person name="Simpson J.R."/>
            <person name="Lauterbach L."/>
            <person name="Steele A.D."/>
            <person name="Gui C."/>
            <person name="Meng S."/>
            <person name="Li G."/>
            <person name="Viehrig K."/>
            <person name="Ye F."/>
            <person name="Su P."/>
            <person name="Kiefer A.F."/>
            <person name="Nichols A."/>
            <person name="Cepeda A.J."/>
            <person name="Yan W."/>
            <person name="Fan B."/>
            <person name="Jiang Y."/>
            <person name="Adhikari A."/>
            <person name="Zheng C.-J."/>
            <person name="Schuster L."/>
            <person name="Cowan T.M."/>
            <person name="Smanski M.J."/>
            <person name="Chevrette M.G."/>
            <person name="De Carvalho L.P.S."/>
            <person name="Shen B."/>
        </authorList>
    </citation>
    <scope>NUCLEOTIDE SEQUENCE [LARGE SCALE GENOMIC DNA]</scope>
    <source>
        <strain evidence="1 2">NPDC004045</strain>
    </source>
</reference>
<dbReference type="RefSeq" id="WP_387700563.1">
    <property type="nucleotide sequence ID" value="NZ_JBIAMX010000007.1"/>
</dbReference>
<evidence type="ECO:0000313" key="2">
    <source>
        <dbReference type="Proteomes" id="UP001601444"/>
    </source>
</evidence>
<protein>
    <submittedName>
        <fullName evidence="1">Uncharacterized protein</fullName>
    </submittedName>
</protein>
<name>A0ABW6PNF9_9NOCA</name>
<comment type="caution">
    <text evidence="1">The sequence shown here is derived from an EMBL/GenBank/DDBJ whole genome shotgun (WGS) entry which is preliminary data.</text>
</comment>
<dbReference type="EMBL" id="JBIAMX010000007">
    <property type="protein sequence ID" value="MFF0543937.1"/>
    <property type="molecule type" value="Genomic_DNA"/>
</dbReference>